<dbReference type="PRINTS" id="PR00421">
    <property type="entry name" value="THIOREDOXIN"/>
</dbReference>
<evidence type="ECO:0000256" key="1">
    <source>
        <dbReference type="ARBA" id="ARBA00008987"/>
    </source>
</evidence>
<comment type="caution">
    <text evidence="4">The sequence shown here is derived from an EMBL/GenBank/DDBJ whole genome shotgun (WGS) entry which is preliminary data.</text>
</comment>
<dbReference type="InterPro" id="IPR036249">
    <property type="entry name" value="Thioredoxin-like_sf"/>
</dbReference>
<sequence>MPTPDFIVDVNELNFEYDVVTYSQNVPVIVDFWADWCRPCKTLSPMLEQLAVEAGGAFRLARLDADANPNLTALYGVRTLPTVKAFSGGQVVSEFSGLLPEARLREFLSKITPPSPANLLLEKAASLLYYEKWEAAEKAYQQYLETLPDQPAALLGLAKALLAQGKTARAESVLQHFPLSREFRQAEHLWPLVKEVQKAAKELTPLSDLEAAFQNCVHLLSLGKLYPALDGLLDILRQDRHYKEDRARQLVVGILEILGYESDQARHYRAELASILF</sequence>
<evidence type="ECO:0000313" key="5">
    <source>
        <dbReference type="Proteomes" id="UP000050501"/>
    </source>
</evidence>
<evidence type="ECO:0000313" key="4">
    <source>
        <dbReference type="EMBL" id="KPL77707.1"/>
    </source>
</evidence>
<feature type="domain" description="Thioredoxin" evidence="3">
    <location>
        <begin position="1"/>
        <end position="113"/>
    </location>
</feature>
<proteinExistence type="inferred from homology"/>
<evidence type="ECO:0000256" key="2">
    <source>
        <dbReference type="ARBA" id="ARBA00023284"/>
    </source>
</evidence>
<dbReference type="PROSITE" id="PS51352">
    <property type="entry name" value="THIOREDOXIN_2"/>
    <property type="match status" value="1"/>
</dbReference>
<reference evidence="4 5" key="1">
    <citation type="submission" date="2015-07" db="EMBL/GenBank/DDBJ databases">
        <title>Genome sequence of Levilinea saccharolytica DSM 16555.</title>
        <authorList>
            <person name="Hemp J."/>
            <person name="Ward L.M."/>
            <person name="Pace L.A."/>
            <person name="Fischer W.W."/>
        </authorList>
    </citation>
    <scope>NUCLEOTIDE SEQUENCE [LARGE SCALE GENOMIC DNA]</scope>
    <source>
        <strain evidence="4 5">KIBI-1</strain>
    </source>
</reference>
<dbReference type="Gene3D" id="1.25.40.10">
    <property type="entry name" value="Tetratricopeptide repeat domain"/>
    <property type="match status" value="2"/>
</dbReference>
<dbReference type="InterPro" id="IPR011990">
    <property type="entry name" value="TPR-like_helical_dom_sf"/>
</dbReference>
<dbReference type="Pfam" id="PF00085">
    <property type="entry name" value="Thioredoxin"/>
    <property type="match status" value="1"/>
</dbReference>
<dbReference type="STRING" id="229921.ADN01_15745"/>
<protein>
    <recommendedName>
        <fullName evidence="3">Thioredoxin domain-containing protein</fullName>
    </recommendedName>
</protein>
<keyword evidence="5" id="KW-1185">Reference proteome</keyword>
<dbReference type="Pfam" id="PF14561">
    <property type="entry name" value="TPR_20"/>
    <property type="match status" value="1"/>
</dbReference>
<evidence type="ECO:0000259" key="3">
    <source>
        <dbReference type="PROSITE" id="PS51352"/>
    </source>
</evidence>
<dbReference type="SUPFAM" id="SSF52833">
    <property type="entry name" value="Thioredoxin-like"/>
    <property type="match status" value="1"/>
</dbReference>
<dbReference type="OrthoDB" id="9790390at2"/>
<gene>
    <name evidence="4" type="ORF">ADN01_15745</name>
</gene>
<dbReference type="InterPro" id="IPR013766">
    <property type="entry name" value="Thioredoxin_domain"/>
</dbReference>
<dbReference type="Pfam" id="PF14559">
    <property type="entry name" value="TPR_19"/>
    <property type="match status" value="1"/>
</dbReference>
<dbReference type="AlphaFoldDB" id="A0A0P6XWB5"/>
<dbReference type="CDD" id="cd02956">
    <property type="entry name" value="ybbN"/>
    <property type="match status" value="1"/>
</dbReference>
<dbReference type="GO" id="GO:0006950">
    <property type="term" value="P:response to stress"/>
    <property type="evidence" value="ECO:0007669"/>
    <property type="project" value="UniProtKB-ARBA"/>
</dbReference>
<dbReference type="GO" id="GO:0015035">
    <property type="term" value="F:protein-disulfide reductase activity"/>
    <property type="evidence" value="ECO:0007669"/>
    <property type="project" value="TreeGrafter"/>
</dbReference>
<comment type="similarity">
    <text evidence="1">Belongs to the thioredoxin family.</text>
</comment>
<dbReference type="SUPFAM" id="SSF48452">
    <property type="entry name" value="TPR-like"/>
    <property type="match status" value="1"/>
</dbReference>
<dbReference type="Gene3D" id="3.40.30.10">
    <property type="entry name" value="Glutaredoxin"/>
    <property type="match status" value="1"/>
</dbReference>
<organism evidence="4 5">
    <name type="scientific">Levilinea saccharolytica</name>
    <dbReference type="NCBI Taxonomy" id="229921"/>
    <lineage>
        <taxon>Bacteria</taxon>
        <taxon>Bacillati</taxon>
        <taxon>Chloroflexota</taxon>
        <taxon>Anaerolineae</taxon>
        <taxon>Anaerolineales</taxon>
        <taxon>Anaerolineaceae</taxon>
        <taxon>Levilinea</taxon>
    </lineage>
</organism>
<dbReference type="EMBL" id="LGCM01000059">
    <property type="protein sequence ID" value="KPL77707.1"/>
    <property type="molecule type" value="Genomic_DNA"/>
</dbReference>
<dbReference type="PANTHER" id="PTHR45663">
    <property type="entry name" value="GEO12009P1"/>
    <property type="match status" value="1"/>
</dbReference>
<name>A0A0P6XWB5_9CHLR</name>
<accession>A0A0P6XWB5</accession>
<dbReference type="Proteomes" id="UP000050501">
    <property type="component" value="Unassembled WGS sequence"/>
</dbReference>
<dbReference type="GO" id="GO:0005737">
    <property type="term" value="C:cytoplasm"/>
    <property type="evidence" value="ECO:0007669"/>
    <property type="project" value="TreeGrafter"/>
</dbReference>
<dbReference type="PANTHER" id="PTHR45663:SF11">
    <property type="entry name" value="GEO12009P1"/>
    <property type="match status" value="1"/>
</dbReference>
<dbReference type="RefSeq" id="WP_062417877.1">
    <property type="nucleotide sequence ID" value="NZ_DF967974.1"/>
</dbReference>
<keyword evidence="2" id="KW-0676">Redox-active center</keyword>